<feature type="transmembrane region" description="Helical" evidence="1">
    <location>
        <begin position="6"/>
        <end position="24"/>
    </location>
</feature>
<name>W0F8P2_9BACT</name>
<dbReference type="STRING" id="929713.NIASO_13165"/>
<dbReference type="EMBL" id="CP007035">
    <property type="protein sequence ID" value="AHF17726.1"/>
    <property type="molecule type" value="Genomic_DNA"/>
</dbReference>
<dbReference type="HOGENOM" id="CLU_133145_0_0_10"/>
<keyword evidence="1" id="KW-0472">Membrane</keyword>
<keyword evidence="1" id="KW-1133">Transmembrane helix</keyword>
<dbReference type="Gene3D" id="3.10.450.360">
    <property type="match status" value="1"/>
</dbReference>
<dbReference type="Proteomes" id="UP000003586">
    <property type="component" value="Chromosome"/>
</dbReference>
<evidence type="ECO:0000256" key="1">
    <source>
        <dbReference type="SAM" id="Phobius"/>
    </source>
</evidence>
<dbReference type="eggNOG" id="COG3212">
    <property type="taxonomic scope" value="Bacteria"/>
</dbReference>
<keyword evidence="3" id="KW-1185">Reference proteome</keyword>
<organism evidence="2 3">
    <name type="scientific">Niabella soli DSM 19437</name>
    <dbReference type="NCBI Taxonomy" id="929713"/>
    <lineage>
        <taxon>Bacteria</taxon>
        <taxon>Pseudomonadati</taxon>
        <taxon>Bacteroidota</taxon>
        <taxon>Chitinophagia</taxon>
        <taxon>Chitinophagales</taxon>
        <taxon>Chitinophagaceae</taxon>
        <taxon>Niabella</taxon>
    </lineage>
</organism>
<reference evidence="2 3" key="1">
    <citation type="submission" date="2013-12" db="EMBL/GenBank/DDBJ databases">
        <authorList>
            <consortium name="DOE Joint Genome Institute"/>
            <person name="Eisen J."/>
            <person name="Huntemann M."/>
            <person name="Han J."/>
            <person name="Chen A."/>
            <person name="Kyrpides N."/>
            <person name="Mavromatis K."/>
            <person name="Markowitz V."/>
            <person name="Palaniappan K."/>
            <person name="Ivanova N."/>
            <person name="Schaumberg A."/>
            <person name="Pati A."/>
            <person name="Liolios K."/>
            <person name="Nordberg H.P."/>
            <person name="Cantor M.N."/>
            <person name="Hua S.X."/>
            <person name="Woyke T."/>
        </authorList>
    </citation>
    <scope>NUCLEOTIDE SEQUENCE [LARGE SCALE GENOMIC DNA]</scope>
    <source>
        <strain evidence="3">DSM 19437</strain>
    </source>
</reference>
<evidence type="ECO:0000313" key="2">
    <source>
        <dbReference type="EMBL" id="AHF17726.1"/>
    </source>
</evidence>
<sequence length="168" mass="18982">MKIPFFFNIASHFYIVIFYCFILIKKTMKTVIVMTSLFLGIAATGFAQDKPVKAPPASVKEAFQKQYPGVKAKWELEDGNYEASFTSKNVKTSALYDEKGKLQETETAISQEEFPRAAKEFIAQKKLGPIKETAKIVKPDGTIQYEAEIKKTDYLFDAKGAFLRAQKD</sequence>
<keyword evidence="1" id="KW-0812">Transmembrane</keyword>
<accession>W0F8P2</accession>
<dbReference type="SUPFAM" id="SSF160574">
    <property type="entry name" value="BT0923-like"/>
    <property type="match status" value="1"/>
</dbReference>
<dbReference type="AlphaFoldDB" id="W0F8P2"/>
<gene>
    <name evidence="2" type="ORF">NIASO_13165</name>
</gene>
<evidence type="ECO:0000313" key="3">
    <source>
        <dbReference type="Proteomes" id="UP000003586"/>
    </source>
</evidence>
<proteinExistence type="predicted"/>
<protein>
    <submittedName>
        <fullName evidence="2">Uncharacterized protein</fullName>
    </submittedName>
</protein>
<dbReference type="KEGG" id="nso:NIASO_13165"/>